<sequence>MATEKPLKIETSPHRGAIEAKILQGDSYQSIADWCKESLDMDISHMSVKRFADKHGLGEKRETGVVSGLSDDDMQAIIDGREDNIQVEIPIFNNDSELKDFSHRTIKEIYAYQLVVIKHKMLSYMQGKGRYPVNEITGLKTILACLGGLTDGKDGVIDKDK</sequence>
<reference evidence="1 2" key="1">
    <citation type="submission" date="2011-11" db="EMBL/GenBank/DDBJ databases">
        <title>Improved High-Quality Draft sequence of Beggiatoa alba B18lD.</title>
        <authorList>
            <consortium name="US DOE Joint Genome Institute"/>
            <person name="Lucas S."/>
            <person name="Han J."/>
            <person name="Lapidus A."/>
            <person name="Cheng J.-F."/>
            <person name="Goodwin L."/>
            <person name="Pitluck S."/>
            <person name="Peters L."/>
            <person name="Mikhailova N."/>
            <person name="Held B."/>
            <person name="Detter J.C."/>
            <person name="Han C."/>
            <person name="Tapia R."/>
            <person name="Land M."/>
            <person name="Hauser L."/>
            <person name="Kyrpides N."/>
            <person name="Ivanova N."/>
            <person name="Pagani I."/>
            <person name="Samuel K."/>
            <person name="Teske A."/>
            <person name="Mueller J."/>
            <person name="Woyke T."/>
        </authorList>
    </citation>
    <scope>NUCLEOTIDE SEQUENCE [LARGE SCALE GENOMIC DNA]</scope>
    <source>
        <strain evidence="1 2">B18LD</strain>
    </source>
</reference>
<dbReference type="HOGENOM" id="CLU_1640492_0_0_6"/>
<accession>I3CBE3</accession>
<evidence type="ECO:0000313" key="2">
    <source>
        <dbReference type="Proteomes" id="UP000005744"/>
    </source>
</evidence>
<organism evidence="1 2">
    <name type="scientific">Beggiatoa alba B18LD</name>
    <dbReference type="NCBI Taxonomy" id="395493"/>
    <lineage>
        <taxon>Bacteria</taxon>
        <taxon>Pseudomonadati</taxon>
        <taxon>Pseudomonadota</taxon>
        <taxon>Gammaproteobacteria</taxon>
        <taxon>Thiotrichales</taxon>
        <taxon>Thiotrichaceae</taxon>
        <taxon>Beggiatoa</taxon>
    </lineage>
</organism>
<dbReference type="Proteomes" id="UP000005744">
    <property type="component" value="Unassembled WGS sequence"/>
</dbReference>
<dbReference type="AlphaFoldDB" id="I3CBE3"/>
<gene>
    <name evidence="1" type="ORF">BegalDRAFT_3570</name>
</gene>
<protein>
    <submittedName>
        <fullName evidence="1">Uncharacterized protein</fullName>
    </submittedName>
</protein>
<dbReference type="EMBL" id="JH600071">
    <property type="protein sequence ID" value="EIJ40936.1"/>
    <property type="molecule type" value="Genomic_DNA"/>
</dbReference>
<keyword evidence="2" id="KW-1185">Reference proteome</keyword>
<evidence type="ECO:0000313" key="1">
    <source>
        <dbReference type="EMBL" id="EIJ40936.1"/>
    </source>
</evidence>
<dbReference type="STRING" id="395493.BegalDRAFT_3570"/>
<name>I3CBE3_9GAMM</name>
<dbReference type="RefSeq" id="WP_002692450.1">
    <property type="nucleotide sequence ID" value="NZ_JH600071.1"/>
</dbReference>
<proteinExistence type="predicted"/>